<keyword evidence="3" id="KW-0456">Lyase</keyword>
<dbReference type="Gene3D" id="3.40.50.1100">
    <property type="match status" value="2"/>
</dbReference>
<dbReference type="SUPFAM" id="SSF53686">
    <property type="entry name" value="Tryptophan synthase beta subunit-like PLP-dependent enzymes"/>
    <property type="match status" value="1"/>
</dbReference>
<dbReference type="Proteomes" id="UP001556040">
    <property type="component" value="Unassembled WGS sequence"/>
</dbReference>
<keyword evidence="6" id="KW-1185">Reference proteome</keyword>
<dbReference type="CDD" id="cd01562">
    <property type="entry name" value="Thr-dehyd"/>
    <property type="match status" value="1"/>
</dbReference>
<evidence type="ECO:0000259" key="4">
    <source>
        <dbReference type="Pfam" id="PF00291"/>
    </source>
</evidence>
<comment type="cofactor">
    <cofactor evidence="1">
        <name>pyridoxal 5'-phosphate</name>
        <dbReference type="ChEBI" id="CHEBI:597326"/>
    </cofactor>
</comment>
<evidence type="ECO:0000313" key="5">
    <source>
        <dbReference type="EMBL" id="MEW9501441.1"/>
    </source>
</evidence>
<dbReference type="InterPro" id="IPR000634">
    <property type="entry name" value="Ser/Thr_deHydtase_PyrdxlP-BS"/>
</dbReference>
<dbReference type="InterPro" id="IPR050147">
    <property type="entry name" value="Ser/Thr_Dehydratase"/>
</dbReference>
<protein>
    <submittedName>
        <fullName evidence="5">Threonine/serine dehydratase</fullName>
    </submittedName>
</protein>
<keyword evidence="2" id="KW-0663">Pyridoxal phosphate</keyword>
<evidence type="ECO:0000256" key="1">
    <source>
        <dbReference type="ARBA" id="ARBA00001933"/>
    </source>
</evidence>
<dbReference type="PANTHER" id="PTHR48078">
    <property type="entry name" value="THREONINE DEHYDRATASE, MITOCHONDRIAL-RELATED"/>
    <property type="match status" value="1"/>
</dbReference>
<proteinExistence type="predicted"/>
<reference evidence="5 6" key="1">
    <citation type="journal article" date="1979" name="Int. J. Syst. Evol. Microbiol.">
        <title>Bacillus globisporus subsp. marinus subsp. nov.</title>
        <authorList>
            <person name="Liu H."/>
        </authorList>
    </citation>
    <scope>NUCLEOTIDE SEQUENCE [LARGE SCALE GENOMIC DNA]</scope>
    <source>
        <strain evidence="5 6">DSM 1297</strain>
    </source>
</reference>
<evidence type="ECO:0000256" key="3">
    <source>
        <dbReference type="ARBA" id="ARBA00023239"/>
    </source>
</evidence>
<name>A0ABV3Q2U5_9BACL</name>
<feature type="domain" description="Tryptophan synthase beta chain-like PALP" evidence="4">
    <location>
        <begin position="35"/>
        <end position="322"/>
    </location>
</feature>
<evidence type="ECO:0000256" key="2">
    <source>
        <dbReference type="ARBA" id="ARBA00022898"/>
    </source>
</evidence>
<organism evidence="5 6">
    <name type="scientific">Jeotgalibacillus marinus</name>
    <dbReference type="NCBI Taxonomy" id="86667"/>
    <lineage>
        <taxon>Bacteria</taxon>
        <taxon>Bacillati</taxon>
        <taxon>Bacillota</taxon>
        <taxon>Bacilli</taxon>
        <taxon>Bacillales</taxon>
        <taxon>Caryophanaceae</taxon>
        <taxon>Jeotgalibacillus</taxon>
    </lineage>
</organism>
<dbReference type="InterPro" id="IPR036052">
    <property type="entry name" value="TrpB-like_PALP_sf"/>
</dbReference>
<dbReference type="PROSITE" id="PS00165">
    <property type="entry name" value="DEHYDRATASE_SER_THR"/>
    <property type="match status" value="1"/>
</dbReference>
<dbReference type="EMBL" id="JBFMIA010000003">
    <property type="protein sequence ID" value="MEW9501441.1"/>
    <property type="molecule type" value="Genomic_DNA"/>
</dbReference>
<evidence type="ECO:0000313" key="6">
    <source>
        <dbReference type="Proteomes" id="UP001556040"/>
    </source>
</evidence>
<comment type="caution">
    <text evidence="5">The sequence shown here is derived from an EMBL/GenBank/DDBJ whole genome shotgun (WGS) entry which is preliminary data.</text>
</comment>
<sequence length="356" mass="38242">MNKNKKVRIRLREDDQLGNSYDTASLFKAAERLSGIVHRTPCKTSSTLNERADKNVLLKLENLQRTGSFKIRGAYNKIAQLTDLECKKGIIAASAGNHAQGVALAGMERGVHATVFMPECTPSTKVAATRDYGAVVELVGQTFDETFEAACEQQSQTGKTFIHPFDDLTVIEGQATVALEMMQQCPLLDTIVVPAGGGGLLAGTALGVKSIRPDIRVIGVQASAASAIASAFFGHDLKLVPFMPTMAEGIKVKKPGELTLSIIRSYVDDMVTVSEAEIANALLFMLEREKMLVEGAGAAGVAAILNKRIGTSSKHAGVIVSGGNFDVAKLEMCRKVVEEDKQKRARAKILVQKRAR</sequence>
<dbReference type="Pfam" id="PF00291">
    <property type="entry name" value="PALP"/>
    <property type="match status" value="1"/>
</dbReference>
<dbReference type="PANTHER" id="PTHR48078:SF6">
    <property type="entry name" value="L-THREONINE DEHYDRATASE CATABOLIC TDCB"/>
    <property type="match status" value="1"/>
</dbReference>
<accession>A0ABV3Q2U5</accession>
<gene>
    <name evidence="5" type="ORF">AB1471_06450</name>
</gene>
<dbReference type="InterPro" id="IPR001926">
    <property type="entry name" value="TrpB-like_PALP"/>
</dbReference>
<dbReference type="RefSeq" id="WP_367778912.1">
    <property type="nucleotide sequence ID" value="NZ_JBFMIA010000003.1"/>
</dbReference>